<gene>
    <name evidence="3" type="ORF">ACFSCW_12740</name>
</gene>
<dbReference type="Pfam" id="PF26604">
    <property type="entry name" value="CBU_0592"/>
    <property type="match status" value="1"/>
</dbReference>
<dbReference type="Proteomes" id="UP001597115">
    <property type="component" value="Unassembled WGS sequence"/>
</dbReference>
<feature type="domain" description="CBU-0592-like" evidence="2">
    <location>
        <begin position="8"/>
        <end position="80"/>
    </location>
</feature>
<evidence type="ECO:0000259" key="2">
    <source>
        <dbReference type="Pfam" id="PF26604"/>
    </source>
</evidence>
<feature type="transmembrane region" description="Helical" evidence="1">
    <location>
        <begin position="60"/>
        <end position="79"/>
    </location>
</feature>
<keyword evidence="4" id="KW-1185">Reference proteome</keyword>
<dbReference type="InterPro" id="IPR058058">
    <property type="entry name" value="CBU_0592-like"/>
</dbReference>
<comment type="caution">
    <text evidence="3">The sequence shown here is derived from an EMBL/GenBank/DDBJ whole genome shotgun (WGS) entry which is preliminary data.</text>
</comment>
<evidence type="ECO:0000313" key="3">
    <source>
        <dbReference type="EMBL" id="MFD1612670.1"/>
    </source>
</evidence>
<dbReference type="NCBIfam" id="NF047864">
    <property type="entry name" value="CBU_0592_membra"/>
    <property type="match status" value="1"/>
</dbReference>
<proteinExistence type="predicted"/>
<organism evidence="3 4">
    <name type="scientific">Sphingomonas tabacisoli</name>
    <dbReference type="NCBI Taxonomy" id="2249466"/>
    <lineage>
        <taxon>Bacteria</taxon>
        <taxon>Pseudomonadati</taxon>
        <taxon>Pseudomonadota</taxon>
        <taxon>Alphaproteobacteria</taxon>
        <taxon>Sphingomonadales</taxon>
        <taxon>Sphingomonadaceae</taxon>
        <taxon>Sphingomonas</taxon>
    </lineage>
</organism>
<sequence length="83" mass="8721">MTQIWLIEAIGWAGAAMILLAYLMLSAGRLPARSMTYQGLNLAGAIAFVINSGWNGAIPSAALNVVWAAIAIFALIRMAKATS</sequence>
<dbReference type="EMBL" id="JBHUDY010000001">
    <property type="protein sequence ID" value="MFD1612670.1"/>
    <property type="molecule type" value="Genomic_DNA"/>
</dbReference>
<keyword evidence="1" id="KW-0472">Membrane</keyword>
<name>A0ABW4I4V9_9SPHN</name>
<reference evidence="4" key="1">
    <citation type="journal article" date="2019" name="Int. J. Syst. Evol. Microbiol.">
        <title>The Global Catalogue of Microorganisms (GCM) 10K type strain sequencing project: providing services to taxonomists for standard genome sequencing and annotation.</title>
        <authorList>
            <consortium name="The Broad Institute Genomics Platform"/>
            <consortium name="The Broad Institute Genome Sequencing Center for Infectious Disease"/>
            <person name="Wu L."/>
            <person name="Ma J."/>
        </authorList>
    </citation>
    <scope>NUCLEOTIDE SEQUENCE [LARGE SCALE GENOMIC DNA]</scope>
    <source>
        <strain evidence="4">CGMCC 1.16275</strain>
    </source>
</reference>
<keyword evidence="1" id="KW-1133">Transmembrane helix</keyword>
<accession>A0ABW4I4V9</accession>
<protein>
    <recommendedName>
        <fullName evidence="2">CBU-0592-like domain-containing protein</fullName>
    </recommendedName>
</protein>
<dbReference type="RefSeq" id="WP_380889783.1">
    <property type="nucleotide sequence ID" value="NZ_JBHUDY010000001.1"/>
</dbReference>
<evidence type="ECO:0000313" key="4">
    <source>
        <dbReference type="Proteomes" id="UP001597115"/>
    </source>
</evidence>
<evidence type="ECO:0000256" key="1">
    <source>
        <dbReference type="SAM" id="Phobius"/>
    </source>
</evidence>
<keyword evidence="1" id="KW-0812">Transmembrane</keyword>
<feature type="transmembrane region" description="Helical" evidence="1">
    <location>
        <begin position="6"/>
        <end position="25"/>
    </location>
</feature>